<dbReference type="AlphaFoldDB" id="A0A556AIP7"/>
<dbReference type="RefSeq" id="WP_143949134.1">
    <property type="nucleotide sequence ID" value="NZ_BAABMB010000001.1"/>
</dbReference>
<accession>A0A556AIP7</accession>
<keyword evidence="2" id="KW-1185">Reference proteome</keyword>
<proteinExistence type="predicted"/>
<dbReference type="EMBL" id="VLTJ01000029">
    <property type="protein sequence ID" value="TSH92768.1"/>
    <property type="molecule type" value="Genomic_DNA"/>
</dbReference>
<dbReference type="Gene3D" id="3.40.720.10">
    <property type="entry name" value="Alkaline Phosphatase, subunit A"/>
    <property type="match status" value="2"/>
</dbReference>
<gene>
    <name evidence="1" type="ORF">FOZ76_15290</name>
</gene>
<evidence type="ECO:0000313" key="1">
    <source>
        <dbReference type="EMBL" id="TSH92768.1"/>
    </source>
</evidence>
<dbReference type="OrthoDB" id="9779418at2"/>
<dbReference type="PANTHER" id="PTHR10151">
    <property type="entry name" value="ECTONUCLEOTIDE PYROPHOSPHATASE/PHOSPHODIESTERASE"/>
    <property type="match status" value="1"/>
</dbReference>
<organism evidence="1 2">
    <name type="scientific">Verticiella sediminum</name>
    <dbReference type="NCBI Taxonomy" id="1247510"/>
    <lineage>
        <taxon>Bacteria</taxon>
        <taxon>Pseudomonadati</taxon>
        <taxon>Pseudomonadota</taxon>
        <taxon>Betaproteobacteria</taxon>
        <taxon>Burkholderiales</taxon>
        <taxon>Alcaligenaceae</taxon>
        <taxon>Verticiella</taxon>
    </lineage>
</organism>
<dbReference type="InterPro" id="IPR017850">
    <property type="entry name" value="Alkaline_phosphatase_core_sf"/>
</dbReference>
<dbReference type="Proteomes" id="UP000318405">
    <property type="component" value="Unassembled WGS sequence"/>
</dbReference>
<comment type="caution">
    <text evidence="1">The sequence shown here is derived from an EMBL/GenBank/DDBJ whole genome shotgun (WGS) entry which is preliminary data.</text>
</comment>
<dbReference type="Pfam" id="PF01663">
    <property type="entry name" value="Phosphodiest"/>
    <property type="match status" value="1"/>
</dbReference>
<reference evidence="1 2" key="1">
    <citation type="submission" date="2019-07" db="EMBL/GenBank/DDBJ databases">
        <title>Qingshengfaniella alkalisoli gen. nov., sp. nov., isolated from saline soil.</title>
        <authorList>
            <person name="Xu L."/>
            <person name="Huang X.-X."/>
            <person name="Sun J.-Q."/>
        </authorList>
    </citation>
    <scope>NUCLEOTIDE SEQUENCE [LARGE SCALE GENOMIC DNA]</scope>
    <source>
        <strain evidence="1 2">DSM 27279</strain>
    </source>
</reference>
<evidence type="ECO:0000313" key="2">
    <source>
        <dbReference type="Proteomes" id="UP000318405"/>
    </source>
</evidence>
<name>A0A556AIP7_9BURK</name>
<protein>
    <submittedName>
        <fullName evidence="1">Alkaline phosphatase family protein</fullName>
    </submittedName>
</protein>
<dbReference type="PANTHER" id="PTHR10151:SF120">
    <property type="entry name" value="BIS(5'-ADENOSYL)-TRIPHOSPHATASE"/>
    <property type="match status" value="1"/>
</dbReference>
<dbReference type="SUPFAM" id="SSF53649">
    <property type="entry name" value="Alkaline phosphatase-like"/>
    <property type="match status" value="1"/>
</dbReference>
<dbReference type="InterPro" id="IPR002591">
    <property type="entry name" value="Phosphodiest/P_Trfase"/>
</dbReference>
<sequence>MKSTHRSVVVICDSLRRDLIDQDSAPAIHALAQHGTCYANARSVFPSTTRVSSASIATGCLPARHGLLGNRMLLEEDGGLVSHDVGAPAFRDHLFKTTGRTLLVPTLAERVREHGGACIMSNVSPGAAYFHDPDGHGHVLHRAGSFGPGRERLSGGRGLDIPSGAHGDRLMTQRFCALIESENAPAVATLWLSEPDHSGHREPLGSPAHRAAIAHADACVNAVWRSVRRLREAGVDVLLLVGSDHGMETVIGEVDVAAELRRAGLIGNADGTSVAVAANGSACVLGLAQAGRARAAEIAGYLSRQPWCGTVHRGDALADVGLPESAACTLAISLRHSDAPNGHGVPGSTWIAIDTDDGKHYLGAGQHGGLGRYEQSPFLIACGGGYPAGAVASQPVGLIDYAPTILRHLGLPHDGMDGSPLPLPLVNEAAA</sequence>
<dbReference type="GO" id="GO:0016787">
    <property type="term" value="F:hydrolase activity"/>
    <property type="evidence" value="ECO:0007669"/>
    <property type="project" value="UniProtKB-ARBA"/>
</dbReference>